<dbReference type="Pfam" id="PF02887">
    <property type="entry name" value="PK_C"/>
    <property type="match status" value="1"/>
</dbReference>
<dbReference type="AlphaFoldDB" id="A0A1F5PMI9"/>
<proteinExistence type="predicted"/>
<dbReference type="Gene3D" id="3.40.1380.20">
    <property type="entry name" value="Pyruvate kinase, C-terminal domain"/>
    <property type="match status" value="1"/>
</dbReference>
<dbReference type="InterPro" id="IPR015795">
    <property type="entry name" value="Pyrv_Knase_C"/>
</dbReference>
<gene>
    <name evidence="2" type="ORF">A3E29_01775</name>
</gene>
<name>A0A1F5PMI9_9BACT</name>
<dbReference type="InterPro" id="IPR036918">
    <property type="entry name" value="Pyrv_Knase_C_sf"/>
</dbReference>
<organism evidence="2 3">
    <name type="scientific">Candidatus Doudnabacteria bacterium RIFCSPHIGHO2_12_FULL_48_16</name>
    <dbReference type="NCBI Taxonomy" id="1817838"/>
    <lineage>
        <taxon>Bacteria</taxon>
        <taxon>Candidatus Doudnaibacteriota</taxon>
    </lineage>
</organism>
<dbReference type="SUPFAM" id="SSF51621">
    <property type="entry name" value="Phosphoenolpyruvate/pyruvate domain"/>
    <property type="match status" value="1"/>
</dbReference>
<dbReference type="Proteomes" id="UP000177682">
    <property type="component" value="Unassembled WGS sequence"/>
</dbReference>
<protein>
    <recommendedName>
        <fullName evidence="1">Pyruvate kinase C-terminal domain-containing protein</fullName>
    </recommendedName>
</protein>
<evidence type="ECO:0000313" key="2">
    <source>
        <dbReference type="EMBL" id="OGE90882.1"/>
    </source>
</evidence>
<dbReference type="InterPro" id="IPR015813">
    <property type="entry name" value="Pyrv/PenolPyrv_kinase-like_dom"/>
</dbReference>
<dbReference type="GO" id="GO:0003824">
    <property type="term" value="F:catalytic activity"/>
    <property type="evidence" value="ECO:0007669"/>
    <property type="project" value="InterPro"/>
</dbReference>
<evidence type="ECO:0000259" key="1">
    <source>
        <dbReference type="Pfam" id="PF02887"/>
    </source>
</evidence>
<dbReference type="EMBL" id="MFEY01000002">
    <property type="protein sequence ID" value="OGE90882.1"/>
    <property type="molecule type" value="Genomic_DNA"/>
</dbReference>
<feature type="domain" description="Pyruvate kinase C-terminal" evidence="1">
    <location>
        <begin position="149"/>
        <end position="219"/>
    </location>
</feature>
<evidence type="ECO:0000313" key="3">
    <source>
        <dbReference type="Proteomes" id="UP000177682"/>
    </source>
</evidence>
<comment type="caution">
    <text evidence="2">The sequence shown here is derived from an EMBL/GenBank/DDBJ whole genome shotgun (WGS) entry which is preliminary data.</text>
</comment>
<sequence length="237" mass="26299">MQKYIAVVNPKMGEDEISSLISQDIAGALFEISHQKYALAAQLIRQVKDLSRKYHHPVSLIQDASGATDPLALELGIKAGADWVVVDTSEQVRLAKKFNKSVPLIWKGRALPKNLPIDAIMHKDLIDADARVGNSFIKHKVSPHVKQRIFDAISHLAHQANAQAVAVSDIQTARAMSAQRPAHKIIFAPKNSDHAPQAAIYWGVHPVFHRRNFHSVLKKGDRYVDATNEKHVTINTV</sequence>
<reference evidence="2 3" key="1">
    <citation type="journal article" date="2016" name="Nat. Commun.">
        <title>Thousands of microbial genomes shed light on interconnected biogeochemical processes in an aquifer system.</title>
        <authorList>
            <person name="Anantharaman K."/>
            <person name="Brown C.T."/>
            <person name="Hug L.A."/>
            <person name="Sharon I."/>
            <person name="Castelle C.J."/>
            <person name="Probst A.J."/>
            <person name="Thomas B.C."/>
            <person name="Singh A."/>
            <person name="Wilkins M.J."/>
            <person name="Karaoz U."/>
            <person name="Brodie E.L."/>
            <person name="Williams K.H."/>
            <person name="Hubbard S.S."/>
            <person name="Banfield J.F."/>
        </authorList>
    </citation>
    <scope>NUCLEOTIDE SEQUENCE [LARGE SCALE GENOMIC DNA]</scope>
</reference>
<accession>A0A1F5PMI9</accession>
<dbReference type="SUPFAM" id="SSF52935">
    <property type="entry name" value="PK C-terminal domain-like"/>
    <property type="match status" value="1"/>
</dbReference>